<name>A0A0F7L8D0_9VIRU</name>
<evidence type="ECO:0000313" key="1">
    <source>
        <dbReference type="EMBL" id="AKH47251.1"/>
    </source>
</evidence>
<proteinExistence type="predicted"/>
<sequence>MLPHQRGVASHQRRRLMTCSECQRDKGHDPRCSHLTTTPTRDVDAWDRALCPAVGMTDDEIRAMVDAVIDGLLGGEG</sequence>
<reference evidence="1" key="2">
    <citation type="submission" date="2015-03" db="EMBL/GenBank/DDBJ databases">
        <authorList>
            <person name="Chow C.-E.T."/>
            <person name="Winget D.M."/>
            <person name="White R.A.III."/>
            <person name="Hallam S.J."/>
            <person name="Suttle C.A."/>
        </authorList>
    </citation>
    <scope>NUCLEOTIDE SEQUENCE</scope>
    <source>
        <strain evidence="1">Anoxic2_5</strain>
    </source>
</reference>
<accession>A0A0F7L8D0</accession>
<organism evidence="1">
    <name type="scientific">uncultured marine virus</name>
    <dbReference type="NCBI Taxonomy" id="186617"/>
    <lineage>
        <taxon>Viruses</taxon>
        <taxon>environmental samples</taxon>
    </lineage>
</organism>
<dbReference type="EMBL" id="KR029589">
    <property type="protein sequence ID" value="AKH47251.1"/>
    <property type="molecule type" value="Genomic_DNA"/>
</dbReference>
<protein>
    <submittedName>
        <fullName evidence="1">Uncharacterized protein</fullName>
    </submittedName>
</protein>
<reference evidence="1" key="1">
    <citation type="journal article" date="2015" name="Front. Microbiol.">
        <title>Combining genomic sequencing methods to explore viral diversity and reveal potential virus-host interactions.</title>
        <authorList>
            <person name="Chow C.E."/>
            <person name="Winget D.M."/>
            <person name="White R.A.III."/>
            <person name="Hallam S.J."/>
            <person name="Suttle C.A."/>
        </authorList>
    </citation>
    <scope>NUCLEOTIDE SEQUENCE</scope>
    <source>
        <strain evidence="1">Anoxic2_5</strain>
    </source>
</reference>